<organism evidence="8 9">
    <name type="scientific">Massiliimalia timonensis</name>
    <dbReference type="NCBI Taxonomy" id="1987501"/>
    <lineage>
        <taxon>Bacteria</taxon>
        <taxon>Bacillati</taxon>
        <taxon>Bacillota</taxon>
        <taxon>Clostridia</taxon>
        <taxon>Eubacteriales</taxon>
        <taxon>Oscillospiraceae</taxon>
        <taxon>Massiliimalia</taxon>
    </lineage>
</organism>
<dbReference type="EMBL" id="JACRTL010000009">
    <property type="protein sequence ID" value="MBC8611963.1"/>
    <property type="molecule type" value="Genomic_DNA"/>
</dbReference>
<evidence type="ECO:0000256" key="6">
    <source>
        <dbReference type="PIRSR" id="PIRSR604254-1"/>
    </source>
</evidence>
<feature type="binding site" evidence="6">
    <location>
        <position position="72"/>
    </location>
    <ligand>
        <name>Zn(2+)</name>
        <dbReference type="ChEBI" id="CHEBI:29105"/>
    </ligand>
</feature>
<comment type="caution">
    <text evidence="8">The sequence shown here is derived from an EMBL/GenBank/DDBJ whole genome shotgun (WGS) entry which is preliminary data.</text>
</comment>
<evidence type="ECO:0000256" key="7">
    <source>
        <dbReference type="SAM" id="Phobius"/>
    </source>
</evidence>
<feature type="transmembrane region" description="Helical" evidence="7">
    <location>
        <begin position="197"/>
        <end position="216"/>
    </location>
</feature>
<dbReference type="PANTHER" id="PTHR20855">
    <property type="entry name" value="ADIPOR/PROGESTIN RECEPTOR-RELATED"/>
    <property type="match status" value="1"/>
</dbReference>
<feature type="transmembrane region" description="Helical" evidence="7">
    <location>
        <begin position="81"/>
        <end position="104"/>
    </location>
</feature>
<evidence type="ECO:0000313" key="8">
    <source>
        <dbReference type="EMBL" id="MBC8611963.1"/>
    </source>
</evidence>
<keyword evidence="4 7" id="KW-1133">Transmembrane helix</keyword>
<feature type="binding site" evidence="6">
    <location>
        <position position="198"/>
    </location>
    <ligand>
        <name>Zn(2+)</name>
        <dbReference type="ChEBI" id="CHEBI:29105"/>
    </ligand>
</feature>
<dbReference type="AlphaFoldDB" id="A0A8J6PFL9"/>
<name>A0A8J6PFL9_9FIRM</name>
<feature type="transmembrane region" description="Helical" evidence="7">
    <location>
        <begin position="21"/>
        <end position="45"/>
    </location>
</feature>
<dbReference type="GO" id="GO:0012505">
    <property type="term" value="C:endomembrane system"/>
    <property type="evidence" value="ECO:0007669"/>
    <property type="project" value="UniProtKB-SubCell"/>
</dbReference>
<keyword evidence="3 7" id="KW-0812">Transmembrane</keyword>
<feature type="transmembrane region" description="Helical" evidence="7">
    <location>
        <begin position="110"/>
        <end position="132"/>
    </location>
</feature>
<evidence type="ECO:0000256" key="4">
    <source>
        <dbReference type="ARBA" id="ARBA00022989"/>
    </source>
</evidence>
<keyword evidence="6" id="KW-0479">Metal-binding</keyword>
<feature type="transmembrane region" description="Helical" evidence="7">
    <location>
        <begin position="165"/>
        <end position="185"/>
    </location>
</feature>
<dbReference type="PANTHER" id="PTHR20855:SF129">
    <property type="entry name" value="HEMOLYSIN-3 HOMOLOG"/>
    <property type="match status" value="1"/>
</dbReference>
<gene>
    <name evidence="8" type="ORF">H8702_12765</name>
</gene>
<dbReference type="InterPro" id="IPR004254">
    <property type="entry name" value="AdipoR/HlyIII-related"/>
</dbReference>
<keyword evidence="6" id="KW-0862">Zinc</keyword>
<dbReference type="OrthoDB" id="9813689at2"/>
<dbReference type="InterPro" id="IPR005744">
    <property type="entry name" value="Hy-lIII"/>
</dbReference>
<dbReference type="RefSeq" id="WP_093987857.1">
    <property type="nucleotide sequence ID" value="NZ_FYDD01000002.1"/>
</dbReference>
<evidence type="ECO:0000313" key="9">
    <source>
        <dbReference type="Proteomes" id="UP000632659"/>
    </source>
</evidence>
<accession>A0A8J6PFL9</accession>
<keyword evidence="9" id="KW-1185">Reference proteome</keyword>
<comment type="subcellular location">
    <subcellularLocation>
        <location evidence="1">Endomembrane system</location>
        <topology evidence="1">Multi-pass membrane protein</topology>
    </subcellularLocation>
</comment>
<dbReference type="GO" id="GO:0046872">
    <property type="term" value="F:metal ion binding"/>
    <property type="evidence" value="ECO:0007669"/>
    <property type="project" value="UniProtKB-KW"/>
</dbReference>
<feature type="transmembrane region" description="Helical" evidence="7">
    <location>
        <begin position="139"/>
        <end position="159"/>
    </location>
</feature>
<keyword evidence="5 7" id="KW-0472">Membrane</keyword>
<reference evidence="8" key="1">
    <citation type="submission" date="2020-08" db="EMBL/GenBank/DDBJ databases">
        <title>Genome public.</title>
        <authorList>
            <person name="Liu C."/>
            <person name="Sun Q."/>
        </authorList>
    </citation>
    <scope>NUCLEOTIDE SEQUENCE</scope>
    <source>
        <strain evidence="8">NSJ-15</strain>
    </source>
</reference>
<dbReference type="NCBIfam" id="TIGR01065">
    <property type="entry name" value="hlyIII"/>
    <property type="match status" value="1"/>
</dbReference>
<evidence type="ECO:0000256" key="1">
    <source>
        <dbReference type="ARBA" id="ARBA00004127"/>
    </source>
</evidence>
<evidence type="ECO:0000256" key="5">
    <source>
        <dbReference type="ARBA" id="ARBA00023136"/>
    </source>
</evidence>
<evidence type="ECO:0000256" key="3">
    <source>
        <dbReference type="ARBA" id="ARBA00022692"/>
    </source>
</evidence>
<protein>
    <submittedName>
        <fullName evidence="8">Hemolysin III family protein</fullName>
    </submittedName>
</protein>
<dbReference type="Proteomes" id="UP000632659">
    <property type="component" value="Unassembled WGS sequence"/>
</dbReference>
<dbReference type="PROSITE" id="PS51257">
    <property type="entry name" value="PROKAR_LIPOPROTEIN"/>
    <property type="match status" value="1"/>
</dbReference>
<dbReference type="GO" id="GO:0140911">
    <property type="term" value="F:pore-forming activity"/>
    <property type="evidence" value="ECO:0007669"/>
    <property type="project" value="InterPro"/>
</dbReference>
<feature type="transmembrane region" description="Helical" evidence="7">
    <location>
        <begin position="51"/>
        <end position="74"/>
    </location>
</feature>
<evidence type="ECO:0000256" key="2">
    <source>
        <dbReference type="ARBA" id="ARBA00008488"/>
    </source>
</evidence>
<dbReference type="GO" id="GO:0016020">
    <property type="term" value="C:membrane"/>
    <property type="evidence" value="ECO:0007669"/>
    <property type="project" value="InterPro"/>
</dbReference>
<dbReference type="Pfam" id="PF03006">
    <property type="entry name" value="HlyIII"/>
    <property type="match status" value="1"/>
</dbReference>
<comment type="similarity">
    <text evidence="2">Belongs to the UPF0073 (Hly-III) family.</text>
</comment>
<feature type="binding site" evidence="6">
    <location>
        <position position="194"/>
    </location>
    <ligand>
        <name>Zn(2+)</name>
        <dbReference type="ChEBI" id="CHEBI:29105"/>
    </ligand>
</feature>
<sequence length="217" mass="23830">MSHNKKRFLPFYTVGEEIANSVTHGVGSLLAIAGCAVIVVFAAFTGDPYKIVSSAIFGAGLIIMFTMSTLYHSLTNPTAKFVFRVFDHTSIFILIAATYTPLMLVSLRGWLGWTILGVVWGSAVVGIVLNAISVERFKVLSMVCYIASGWCVIAAIYPLARSLDLFGTVLLVAGGVAYTGGLFFYRKNTVRYMHSIWHIFVLIGAVCHYFCILFYVI</sequence>
<proteinExistence type="inferred from homology"/>